<dbReference type="SUPFAM" id="SSF46785">
    <property type="entry name" value="Winged helix' DNA-binding domain"/>
    <property type="match status" value="1"/>
</dbReference>
<keyword evidence="6" id="KW-1185">Reference proteome</keyword>
<keyword evidence="2" id="KW-0238">DNA-binding</keyword>
<reference evidence="5 6" key="1">
    <citation type="submission" date="2010-01" db="EMBL/GenBank/DDBJ databases">
        <title>The complete genome of Thermobispora bispora DSM 43833.</title>
        <authorList>
            <consortium name="US DOE Joint Genome Institute (JGI-PGF)"/>
            <person name="Lucas S."/>
            <person name="Copeland A."/>
            <person name="Lapidus A."/>
            <person name="Glavina del Rio T."/>
            <person name="Dalin E."/>
            <person name="Tice H."/>
            <person name="Bruce D."/>
            <person name="Goodwin L."/>
            <person name="Pitluck S."/>
            <person name="Kyrpides N."/>
            <person name="Mavromatis K."/>
            <person name="Ivanova N."/>
            <person name="Mikhailova N."/>
            <person name="Chertkov O."/>
            <person name="Brettin T."/>
            <person name="Detter J.C."/>
            <person name="Han C."/>
            <person name="Larimer F."/>
            <person name="Land M."/>
            <person name="Hauser L."/>
            <person name="Markowitz V."/>
            <person name="Cheng J.-F."/>
            <person name="Hugenholtz P."/>
            <person name="Woyke T."/>
            <person name="Wu D."/>
            <person name="Jando M."/>
            <person name="Schneider S."/>
            <person name="Klenk H.-P."/>
            <person name="Eisen J.A."/>
        </authorList>
    </citation>
    <scope>NUCLEOTIDE SEQUENCE [LARGE SCALE GENOMIC DNA]</scope>
    <source>
        <strain evidence="6">ATCC 19993 / DSM 43833 / CBS 139.67 / JCM 10125 / KCTC 9307 / NBRC 14880 / R51</strain>
    </source>
</reference>
<evidence type="ECO:0000256" key="2">
    <source>
        <dbReference type="ARBA" id="ARBA00023125"/>
    </source>
</evidence>
<feature type="domain" description="HTH hxlR-type" evidence="4">
    <location>
        <begin position="27"/>
        <end position="124"/>
    </location>
</feature>
<dbReference type="InterPro" id="IPR002577">
    <property type="entry name" value="HTH_HxlR"/>
</dbReference>
<evidence type="ECO:0000313" key="5">
    <source>
        <dbReference type="EMBL" id="ADG87237.1"/>
    </source>
</evidence>
<proteinExistence type="predicted"/>
<dbReference type="Gene3D" id="1.10.10.10">
    <property type="entry name" value="Winged helix-like DNA-binding domain superfamily/Winged helix DNA-binding domain"/>
    <property type="match status" value="1"/>
</dbReference>
<dbReference type="PANTHER" id="PTHR33204">
    <property type="entry name" value="TRANSCRIPTIONAL REGULATOR, MARR FAMILY"/>
    <property type="match status" value="1"/>
</dbReference>
<dbReference type="eggNOG" id="COG1733">
    <property type="taxonomic scope" value="Bacteria"/>
</dbReference>
<keyword evidence="3" id="KW-0804">Transcription</keyword>
<gene>
    <name evidence="5" type="ordered locus">Tbis_0510</name>
</gene>
<dbReference type="InterPro" id="IPR036390">
    <property type="entry name" value="WH_DNA-bd_sf"/>
</dbReference>
<evidence type="ECO:0000256" key="3">
    <source>
        <dbReference type="ARBA" id="ARBA00023163"/>
    </source>
</evidence>
<dbReference type="PANTHER" id="PTHR33204:SF18">
    <property type="entry name" value="TRANSCRIPTIONAL REGULATORY PROTEIN"/>
    <property type="match status" value="1"/>
</dbReference>
<evidence type="ECO:0000259" key="4">
    <source>
        <dbReference type="PROSITE" id="PS51118"/>
    </source>
</evidence>
<dbReference type="GO" id="GO:0003677">
    <property type="term" value="F:DNA binding"/>
    <property type="evidence" value="ECO:0007669"/>
    <property type="project" value="UniProtKB-KW"/>
</dbReference>
<name>D6Y4W2_THEBD</name>
<protein>
    <submittedName>
        <fullName evidence="5">Transcriptional regulator, HxlR family</fullName>
    </submittedName>
</protein>
<dbReference type="KEGG" id="tbi:Tbis_0510"/>
<keyword evidence="1" id="KW-0805">Transcription regulation</keyword>
<dbReference type="Proteomes" id="UP000006640">
    <property type="component" value="Chromosome"/>
</dbReference>
<dbReference type="InterPro" id="IPR036388">
    <property type="entry name" value="WH-like_DNA-bd_sf"/>
</dbReference>
<dbReference type="EMBL" id="CP001874">
    <property type="protein sequence ID" value="ADG87237.1"/>
    <property type="molecule type" value="Genomic_DNA"/>
</dbReference>
<sequence length="168" mass="19290">MGLKRREWFSRVIKLRNVPREARPRECSIADTLDLVGERWSLLVIREISYGVRRFDGIVRHTGAPRDILTTRLRKLEAAGVIRREQYRDHPVRYEYHLTPAGAELFDVLLMLMKWGDRHLNSGDPPVRWHHSCGEVLDPVVVCRHCGGEARTGAHSPIGRGVATPERI</sequence>
<dbReference type="PROSITE" id="PS51118">
    <property type="entry name" value="HTH_HXLR"/>
    <property type="match status" value="1"/>
</dbReference>
<organism evidence="5 6">
    <name type="scientific">Thermobispora bispora (strain ATCC 19993 / DSM 43833 / CBS 139.67 / JCM 10125 / KCTC 9307 / NBRC 14880 / R51)</name>
    <dbReference type="NCBI Taxonomy" id="469371"/>
    <lineage>
        <taxon>Bacteria</taxon>
        <taxon>Bacillati</taxon>
        <taxon>Actinomycetota</taxon>
        <taxon>Actinomycetes</taxon>
        <taxon>Streptosporangiales</taxon>
        <taxon>Streptosporangiaceae</taxon>
        <taxon>Thermobispora</taxon>
    </lineage>
</organism>
<dbReference type="Pfam" id="PF01638">
    <property type="entry name" value="HxlR"/>
    <property type="match status" value="1"/>
</dbReference>
<dbReference type="AlphaFoldDB" id="D6Y4W2"/>
<evidence type="ECO:0000256" key="1">
    <source>
        <dbReference type="ARBA" id="ARBA00023015"/>
    </source>
</evidence>
<evidence type="ECO:0000313" key="6">
    <source>
        <dbReference type="Proteomes" id="UP000006640"/>
    </source>
</evidence>
<dbReference type="HOGENOM" id="CLU_111585_0_0_11"/>
<accession>D6Y4W2</accession>
<dbReference type="STRING" id="469371.Tbis_0510"/>